<evidence type="ECO:0000313" key="1">
    <source>
        <dbReference type="EMBL" id="TET07293.1"/>
    </source>
</evidence>
<evidence type="ECO:0000313" key="2">
    <source>
        <dbReference type="Proteomes" id="UP000316360"/>
    </source>
</evidence>
<sequence>MDLPEKPAIREENREILQACIYLVIHSGLRRVQEGTTFVGRTVIVQDERGFLFTASQKSSPGNKKER</sequence>
<proteinExistence type="predicted"/>
<accession>A0A523RNE8</accession>
<dbReference type="Proteomes" id="UP000316360">
    <property type="component" value="Unassembled WGS sequence"/>
</dbReference>
<gene>
    <name evidence="1" type="ORF">E3J84_07590</name>
</gene>
<protein>
    <submittedName>
        <fullName evidence="1">Uncharacterized protein</fullName>
    </submittedName>
</protein>
<dbReference type="EMBL" id="SOKJ01000431">
    <property type="protein sequence ID" value="TET07293.1"/>
    <property type="molecule type" value="Genomic_DNA"/>
</dbReference>
<comment type="caution">
    <text evidence="1">The sequence shown here is derived from an EMBL/GenBank/DDBJ whole genome shotgun (WGS) entry which is preliminary data.</text>
</comment>
<organism evidence="1 2">
    <name type="scientific">Aerophobetes bacterium</name>
    <dbReference type="NCBI Taxonomy" id="2030807"/>
    <lineage>
        <taxon>Bacteria</taxon>
        <taxon>Candidatus Aerophobota</taxon>
    </lineage>
</organism>
<name>A0A523RNE8_UNCAE</name>
<reference evidence="1 2" key="1">
    <citation type="submission" date="2019-03" db="EMBL/GenBank/DDBJ databases">
        <title>Metabolic potential of uncultured bacteria and archaea associated with petroleum seepage in deep-sea sediments.</title>
        <authorList>
            <person name="Dong X."/>
            <person name="Hubert C."/>
        </authorList>
    </citation>
    <scope>NUCLEOTIDE SEQUENCE [LARGE SCALE GENOMIC DNA]</scope>
    <source>
        <strain evidence="1">E44_bin7</strain>
    </source>
</reference>
<dbReference type="AlphaFoldDB" id="A0A523RNE8"/>